<name>A0ACB9SGD1_HOLOL</name>
<sequence>MYIICKHLFRFGVKSLTLSNGQVILSLSYTPKGETLRKKFRKFPVQYIRLAMENEEEVRIFQEALQEYNFSLSCDDDDDEDALPPPAKRQALPPLPPKIKKPNKFKLLENRLVTPGSSTSSSSNQLTTPGPSSSSIGIEIYDDDADEFCSQKFHYT</sequence>
<accession>A0ACB9SGD1</accession>
<proteinExistence type="predicted"/>
<gene>
    <name evidence="1" type="ORF">MML48_10g00021162</name>
</gene>
<evidence type="ECO:0000313" key="2">
    <source>
        <dbReference type="Proteomes" id="UP001056778"/>
    </source>
</evidence>
<dbReference type="EMBL" id="CM043024">
    <property type="protein sequence ID" value="KAI4454255.1"/>
    <property type="molecule type" value="Genomic_DNA"/>
</dbReference>
<organism evidence="1 2">
    <name type="scientific">Holotrichia oblita</name>
    <name type="common">Chafer beetle</name>
    <dbReference type="NCBI Taxonomy" id="644536"/>
    <lineage>
        <taxon>Eukaryota</taxon>
        <taxon>Metazoa</taxon>
        <taxon>Ecdysozoa</taxon>
        <taxon>Arthropoda</taxon>
        <taxon>Hexapoda</taxon>
        <taxon>Insecta</taxon>
        <taxon>Pterygota</taxon>
        <taxon>Neoptera</taxon>
        <taxon>Endopterygota</taxon>
        <taxon>Coleoptera</taxon>
        <taxon>Polyphaga</taxon>
        <taxon>Scarabaeiformia</taxon>
        <taxon>Scarabaeidae</taxon>
        <taxon>Melolonthinae</taxon>
        <taxon>Holotrichia</taxon>
    </lineage>
</organism>
<comment type="caution">
    <text evidence="1">The sequence shown here is derived from an EMBL/GenBank/DDBJ whole genome shotgun (WGS) entry which is preliminary data.</text>
</comment>
<keyword evidence="2" id="KW-1185">Reference proteome</keyword>
<protein>
    <submittedName>
        <fullName evidence="1">Uncharacterized protein</fullName>
    </submittedName>
</protein>
<reference evidence="1" key="1">
    <citation type="submission" date="2022-04" db="EMBL/GenBank/DDBJ databases">
        <title>Chromosome-scale genome assembly of Holotrichia oblita Faldermann.</title>
        <authorList>
            <person name="Rongchong L."/>
        </authorList>
    </citation>
    <scope>NUCLEOTIDE SEQUENCE</scope>
    <source>
        <strain evidence="1">81SQS9</strain>
    </source>
</reference>
<evidence type="ECO:0000313" key="1">
    <source>
        <dbReference type="EMBL" id="KAI4454255.1"/>
    </source>
</evidence>
<dbReference type="Proteomes" id="UP001056778">
    <property type="component" value="Chromosome 10"/>
</dbReference>